<dbReference type="SUPFAM" id="SSF51905">
    <property type="entry name" value="FAD/NAD(P)-binding domain"/>
    <property type="match status" value="1"/>
</dbReference>
<protein>
    <submittedName>
        <fullName evidence="5">p-hydroxybenzoate 3-monooxygenase</fullName>
    </submittedName>
</protein>
<keyword evidence="6" id="KW-1185">Reference proteome</keyword>
<keyword evidence="5" id="KW-0503">Monooxygenase</keyword>
<dbReference type="SUPFAM" id="SSF54373">
    <property type="entry name" value="FAD-linked reductases, C-terminal domain"/>
    <property type="match status" value="1"/>
</dbReference>
<dbReference type="NCBIfam" id="NF006091">
    <property type="entry name" value="PRK08243.1"/>
    <property type="match status" value="1"/>
</dbReference>
<evidence type="ECO:0000256" key="3">
    <source>
        <dbReference type="SAM" id="Phobius"/>
    </source>
</evidence>
<dbReference type="Gene3D" id="3.50.50.60">
    <property type="entry name" value="FAD/NAD(P)-binding domain"/>
    <property type="match status" value="1"/>
</dbReference>
<dbReference type="Gene3D" id="3.30.9.10">
    <property type="entry name" value="D-Amino Acid Oxidase, subunit A, domain 2"/>
    <property type="match status" value="1"/>
</dbReference>
<keyword evidence="3" id="KW-0472">Membrane</keyword>
<keyword evidence="3" id="KW-0812">Transmembrane</keyword>
<dbReference type="AlphaFoldDB" id="A0A397NIR4"/>
<dbReference type="InterPro" id="IPR036188">
    <property type="entry name" value="FAD/NAD-bd_sf"/>
</dbReference>
<dbReference type="PANTHER" id="PTHR43004:SF3">
    <property type="entry name" value="P-HYDROXYBENZOATE HYDROXYLASE"/>
    <property type="match status" value="1"/>
</dbReference>
<name>A0A397NIR4_9SPHN</name>
<evidence type="ECO:0000256" key="1">
    <source>
        <dbReference type="ARBA" id="ARBA00022630"/>
    </source>
</evidence>
<gene>
    <name evidence="5" type="ORF">DFR49_3311</name>
</gene>
<dbReference type="GO" id="GO:0071949">
    <property type="term" value="F:FAD binding"/>
    <property type="evidence" value="ECO:0007669"/>
    <property type="project" value="InterPro"/>
</dbReference>
<evidence type="ECO:0000313" key="6">
    <source>
        <dbReference type="Proteomes" id="UP000266568"/>
    </source>
</evidence>
<keyword evidence="5" id="KW-0560">Oxidoreductase</keyword>
<keyword evidence="2" id="KW-0274">FAD</keyword>
<reference evidence="5 6" key="1">
    <citation type="submission" date="2018-08" db="EMBL/GenBank/DDBJ databases">
        <title>Genomic Encyclopedia of Type Strains, Phase IV (KMG-IV): sequencing the most valuable type-strain genomes for metagenomic binning, comparative biology and taxonomic classification.</title>
        <authorList>
            <person name="Goeker M."/>
        </authorList>
    </citation>
    <scope>NUCLEOTIDE SEQUENCE [LARGE SCALE GENOMIC DNA]</scope>
    <source>
        <strain evidence="5 6">DSM 25527</strain>
    </source>
</reference>
<comment type="caution">
    <text evidence="5">The sequence shown here is derived from an EMBL/GenBank/DDBJ whole genome shotgun (WGS) entry which is preliminary data.</text>
</comment>
<dbReference type="Proteomes" id="UP000266568">
    <property type="component" value="Unassembled WGS sequence"/>
</dbReference>
<dbReference type="RefSeq" id="WP_211325919.1">
    <property type="nucleotide sequence ID" value="NZ_QXDC01000004.1"/>
</dbReference>
<keyword evidence="1" id="KW-0285">Flavoprotein</keyword>
<keyword evidence="3" id="KW-1133">Transmembrane helix</keyword>
<dbReference type="InterPro" id="IPR050641">
    <property type="entry name" value="RIFMO-like"/>
</dbReference>
<dbReference type="PANTHER" id="PTHR43004">
    <property type="entry name" value="TRK SYSTEM POTASSIUM UPTAKE PROTEIN"/>
    <property type="match status" value="1"/>
</dbReference>
<feature type="transmembrane region" description="Helical" evidence="3">
    <location>
        <begin position="7"/>
        <end position="28"/>
    </location>
</feature>
<dbReference type="EMBL" id="QXDC01000004">
    <property type="protein sequence ID" value="RIA37426.1"/>
    <property type="molecule type" value="Genomic_DNA"/>
</dbReference>
<accession>A0A397NIR4</accession>
<evidence type="ECO:0000256" key="2">
    <source>
        <dbReference type="ARBA" id="ARBA00022827"/>
    </source>
</evidence>
<dbReference type="InterPro" id="IPR002938">
    <property type="entry name" value="FAD-bd"/>
</dbReference>
<dbReference type="Pfam" id="PF01494">
    <property type="entry name" value="FAD_binding_3"/>
    <property type="match status" value="1"/>
</dbReference>
<organism evidence="5 6">
    <name type="scientific">Hephaestia caeni</name>
    <dbReference type="NCBI Taxonomy" id="645617"/>
    <lineage>
        <taxon>Bacteria</taxon>
        <taxon>Pseudomonadati</taxon>
        <taxon>Pseudomonadota</taxon>
        <taxon>Alphaproteobacteria</taxon>
        <taxon>Sphingomonadales</taxon>
        <taxon>Sphingomonadaceae</taxon>
        <taxon>Hephaestia</taxon>
    </lineage>
</organism>
<evidence type="ECO:0000313" key="5">
    <source>
        <dbReference type="EMBL" id="RIA37426.1"/>
    </source>
</evidence>
<sequence length="391" mass="43142">MQNREEAPIVIIGAGVAGLTLATFLHTAGIRCVVLERRDRAYVETRQRAGVVDAQNVRMFERWDLADRLLSGPVAQTIEYRVNGVGRVFEILGDEASEGRFCTQQMLVTNLLRVLIDEIGGDVRFGVSEITIRNEDAVRPQVGYRDAGGAHAIDCDYIAGCDADRGVSRASIPDGVLTTITHEFGYAWLAALVEAPVTGHPIMGISDHGFVAQLPRGPKRSRYYLQCALTDGPEDWPDERIWDEIRLRTGDSALENVEIHDKDFVPLRSVMRFPMQHNRLFLAGDAAHLVPPTGAKGMNLALFDVDMLAQALVSALCDGEVAALAGYSDTVLPRLWRYQEFSAWMTDTMHDAGNPALHGPFRQMTARARLDELFSSPVAGRLHSDFQRGVA</sequence>
<proteinExistence type="predicted"/>
<evidence type="ECO:0000259" key="4">
    <source>
        <dbReference type="Pfam" id="PF01494"/>
    </source>
</evidence>
<dbReference type="PRINTS" id="PR00420">
    <property type="entry name" value="RNGMNOXGNASE"/>
</dbReference>
<feature type="domain" description="FAD-binding" evidence="4">
    <location>
        <begin position="7"/>
        <end position="341"/>
    </location>
</feature>
<dbReference type="GO" id="GO:0016709">
    <property type="term" value="F:oxidoreductase activity, acting on paired donors, with incorporation or reduction of molecular oxygen, NAD(P)H as one donor, and incorporation of one atom of oxygen"/>
    <property type="evidence" value="ECO:0007669"/>
    <property type="project" value="UniProtKB-ARBA"/>
</dbReference>